<reference evidence="2 3" key="1">
    <citation type="journal article" date="2017" name="Nature">
        <title>The Apostasia genome and the evolution of orchids.</title>
        <authorList>
            <person name="Zhang G.Q."/>
            <person name="Liu K.W."/>
            <person name="Li Z."/>
            <person name="Lohaus R."/>
            <person name="Hsiao Y.Y."/>
            <person name="Niu S.C."/>
            <person name="Wang J.Y."/>
            <person name="Lin Y.C."/>
            <person name="Xu Q."/>
            <person name="Chen L.J."/>
            <person name="Yoshida K."/>
            <person name="Fujiwara S."/>
            <person name="Wang Z.W."/>
            <person name="Zhang Y.Q."/>
            <person name="Mitsuda N."/>
            <person name="Wang M."/>
            <person name="Liu G.H."/>
            <person name="Pecoraro L."/>
            <person name="Huang H.X."/>
            <person name="Xiao X.J."/>
            <person name="Lin M."/>
            <person name="Wu X.Y."/>
            <person name="Wu W.L."/>
            <person name="Chen Y.Y."/>
            <person name="Chang S.B."/>
            <person name="Sakamoto S."/>
            <person name="Ohme-Takagi M."/>
            <person name="Yagi M."/>
            <person name="Zeng S.J."/>
            <person name="Shen C.Y."/>
            <person name="Yeh C.M."/>
            <person name="Luo Y.B."/>
            <person name="Tsai W.C."/>
            <person name="Van de Peer Y."/>
            <person name="Liu Z.J."/>
        </authorList>
    </citation>
    <scope>NUCLEOTIDE SEQUENCE [LARGE SCALE GENOMIC DNA]</scope>
    <source>
        <strain evidence="3">cv. Shenzhen</strain>
        <tissue evidence="2">Stem</tissue>
    </source>
</reference>
<feature type="compositionally biased region" description="Polar residues" evidence="1">
    <location>
        <begin position="38"/>
        <end position="51"/>
    </location>
</feature>
<dbReference type="STRING" id="1088818.A0A2I0BBX6"/>
<gene>
    <name evidence="2" type="ORF">AXF42_Ash005613</name>
</gene>
<name>A0A2I0BBX6_9ASPA</name>
<evidence type="ECO:0000313" key="2">
    <source>
        <dbReference type="EMBL" id="PKA65281.1"/>
    </source>
</evidence>
<dbReference type="Proteomes" id="UP000236161">
    <property type="component" value="Unassembled WGS sequence"/>
</dbReference>
<dbReference type="AlphaFoldDB" id="A0A2I0BBX6"/>
<organism evidence="2 3">
    <name type="scientific">Apostasia shenzhenica</name>
    <dbReference type="NCBI Taxonomy" id="1088818"/>
    <lineage>
        <taxon>Eukaryota</taxon>
        <taxon>Viridiplantae</taxon>
        <taxon>Streptophyta</taxon>
        <taxon>Embryophyta</taxon>
        <taxon>Tracheophyta</taxon>
        <taxon>Spermatophyta</taxon>
        <taxon>Magnoliopsida</taxon>
        <taxon>Liliopsida</taxon>
        <taxon>Asparagales</taxon>
        <taxon>Orchidaceae</taxon>
        <taxon>Apostasioideae</taxon>
        <taxon>Apostasia</taxon>
    </lineage>
</organism>
<dbReference type="OrthoDB" id="2096344at2759"/>
<feature type="region of interest" description="Disordered" evidence="1">
    <location>
        <begin position="37"/>
        <end position="127"/>
    </location>
</feature>
<keyword evidence="3" id="KW-1185">Reference proteome</keyword>
<feature type="compositionally biased region" description="Low complexity" evidence="1">
    <location>
        <begin position="95"/>
        <end position="108"/>
    </location>
</feature>
<protein>
    <submittedName>
        <fullName evidence="2">Uncharacterized protein</fullName>
    </submittedName>
</protein>
<accession>A0A2I0BBX6</accession>
<evidence type="ECO:0000256" key="1">
    <source>
        <dbReference type="SAM" id="MobiDB-lite"/>
    </source>
</evidence>
<sequence>MVRIWKMKEGSFSTRSPISMRRRITAPQIMQCRKINSEETQSDSGFISETSCAHKEAMSPSSPQAKLLEFKTPESMNKRRRHGLLFSMRERELLSPPDFTSDSPSSVLDPPPSSSKRKTIRDYFTAS</sequence>
<proteinExistence type="predicted"/>
<evidence type="ECO:0000313" key="3">
    <source>
        <dbReference type="Proteomes" id="UP000236161"/>
    </source>
</evidence>
<dbReference type="EMBL" id="KZ451895">
    <property type="protein sequence ID" value="PKA65281.1"/>
    <property type="molecule type" value="Genomic_DNA"/>
</dbReference>